<proteinExistence type="predicted"/>
<comment type="caution">
    <text evidence="10">The sequence shown here is derived from an EMBL/GenBank/DDBJ whole genome shotgun (WGS) entry which is preliminary data.</text>
</comment>
<organism evidence="10 11">
    <name type="scientific">Parnassius apollo</name>
    <name type="common">Apollo butterfly</name>
    <name type="synonym">Papilio apollo</name>
    <dbReference type="NCBI Taxonomy" id="110799"/>
    <lineage>
        <taxon>Eukaryota</taxon>
        <taxon>Metazoa</taxon>
        <taxon>Ecdysozoa</taxon>
        <taxon>Arthropoda</taxon>
        <taxon>Hexapoda</taxon>
        <taxon>Insecta</taxon>
        <taxon>Pterygota</taxon>
        <taxon>Neoptera</taxon>
        <taxon>Endopterygota</taxon>
        <taxon>Lepidoptera</taxon>
        <taxon>Glossata</taxon>
        <taxon>Ditrysia</taxon>
        <taxon>Papilionoidea</taxon>
        <taxon>Papilionidae</taxon>
        <taxon>Parnassiinae</taxon>
        <taxon>Parnassini</taxon>
        <taxon>Parnassius</taxon>
        <taxon>Parnassius</taxon>
    </lineage>
</organism>
<reference evidence="10" key="1">
    <citation type="submission" date="2021-04" db="EMBL/GenBank/DDBJ databases">
        <authorList>
            <person name="Tunstrom K."/>
        </authorList>
    </citation>
    <scope>NUCLEOTIDE SEQUENCE</scope>
</reference>
<dbReference type="GO" id="GO:0010468">
    <property type="term" value="P:regulation of gene expression"/>
    <property type="evidence" value="ECO:0007669"/>
    <property type="project" value="TreeGrafter"/>
</dbReference>
<evidence type="ECO:0000256" key="1">
    <source>
        <dbReference type="ARBA" id="ARBA00004123"/>
    </source>
</evidence>
<comment type="subcellular location">
    <subcellularLocation>
        <location evidence="1">Nucleus</location>
    </subcellularLocation>
</comment>
<dbReference type="InterPro" id="IPR050331">
    <property type="entry name" value="Zinc_finger"/>
</dbReference>
<dbReference type="FunFam" id="3.30.160.60:FF:000446">
    <property type="entry name" value="Zinc finger protein"/>
    <property type="match status" value="1"/>
</dbReference>
<dbReference type="PANTHER" id="PTHR16515:SF66">
    <property type="entry name" value="C2H2-TYPE DOMAIN-CONTAINING PROTEIN"/>
    <property type="match status" value="1"/>
</dbReference>
<evidence type="ECO:0000313" key="11">
    <source>
        <dbReference type="Proteomes" id="UP000691718"/>
    </source>
</evidence>
<dbReference type="Pfam" id="PF00096">
    <property type="entry name" value="zf-C2H2"/>
    <property type="match status" value="2"/>
</dbReference>
<gene>
    <name evidence="10" type="ORF">PAPOLLO_LOCUS13922</name>
</gene>
<dbReference type="InterPro" id="IPR013087">
    <property type="entry name" value="Znf_C2H2_type"/>
</dbReference>
<evidence type="ECO:0000259" key="9">
    <source>
        <dbReference type="PROSITE" id="PS50157"/>
    </source>
</evidence>
<feature type="compositionally biased region" description="Basic residues" evidence="8">
    <location>
        <begin position="243"/>
        <end position="252"/>
    </location>
</feature>
<name>A0A8S3X5W1_PARAO</name>
<dbReference type="GO" id="GO:0008270">
    <property type="term" value="F:zinc ion binding"/>
    <property type="evidence" value="ECO:0007669"/>
    <property type="project" value="UniProtKB-KW"/>
</dbReference>
<evidence type="ECO:0000256" key="6">
    <source>
        <dbReference type="ARBA" id="ARBA00023242"/>
    </source>
</evidence>
<keyword evidence="4 7" id="KW-0863">Zinc-finger</keyword>
<dbReference type="EMBL" id="CAJQZP010000945">
    <property type="protein sequence ID" value="CAG5001492.1"/>
    <property type="molecule type" value="Genomic_DNA"/>
</dbReference>
<dbReference type="GO" id="GO:0005634">
    <property type="term" value="C:nucleus"/>
    <property type="evidence" value="ECO:0007669"/>
    <property type="project" value="UniProtKB-SubCell"/>
</dbReference>
<dbReference type="AlphaFoldDB" id="A0A8S3X5W1"/>
<keyword evidence="6" id="KW-0539">Nucleus</keyword>
<evidence type="ECO:0000256" key="8">
    <source>
        <dbReference type="SAM" id="MobiDB-lite"/>
    </source>
</evidence>
<feature type="compositionally biased region" description="Polar residues" evidence="8">
    <location>
        <begin position="253"/>
        <end position="266"/>
    </location>
</feature>
<dbReference type="Proteomes" id="UP000691718">
    <property type="component" value="Unassembled WGS sequence"/>
</dbReference>
<keyword evidence="2" id="KW-0479">Metal-binding</keyword>
<sequence length="365" mass="42926">MYLNCEKCKDTNPEMNLTDITNNTECTWIQWIRKEFTFEKGIERKITTTKKYAKESIKGTFSELKEMFLADLRAFRQHFFNINHQHKKYREVIDNLLPNEAALIIDFSENYSYTMLHQPSSSSNLEIVPIDIKKYDYVLSQAQLRDHSWSHTESKQFECPQCHKLFQRRNLLINHRRSHLMPRAKRQCTVCNKTFSNASNLHRHKVIHTGLRNQKCEICGKCFKDFATKKIHITYVHLKKPWPKRNRSKSAKTRQATLTQTPLPTSESDRNTEQPTWSESIVRKDSSREYIDGGKCLADLHADYKAQCLEQGDRCELCVSYENANGSAKEELQEKYMLHQEEKDLSRIEKESDKNKACNDYIVAV</sequence>
<feature type="domain" description="C2H2-type" evidence="9">
    <location>
        <begin position="186"/>
        <end position="213"/>
    </location>
</feature>
<keyword evidence="11" id="KW-1185">Reference proteome</keyword>
<evidence type="ECO:0000313" key="10">
    <source>
        <dbReference type="EMBL" id="CAG5001492.1"/>
    </source>
</evidence>
<evidence type="ECO:0000256" key="2">
    <source>
        <dbReference type="ARBA" id="ARBA00022723"/>
    </source>
</evidence>
<keyword evidence="5" id="KW-0862">Zinc</keyword>
<feature type="domain" description="C2H2-type" evidence="9">
    <location>
        <begin position="157"/>
        <end position="184"/>
    </location>
</feature>
<evidence type="ECO:0000256" key="3">
    <source>
        <dbReference type="ARBA" id="ARBA00022737"/>
    </source>
</evidence>
<dbReference type="PROSITE" id="PS00028">
    <property type="entry name" value="ZINC_FINGER_C2H2_1"/>
    <property type="match status" value="3"/>
</dbReference>
<accession>A0A8S3X5W1</accession>
<dbReference type="PROSITE" id="PS50157">
    <property type="entry name" value="ZINC_FINGER_C2H2_2"/>
    <property type="match status" value="2"/>
</dbReference>
<dbReference type="OrthoDB" id="6357684at2759"/>
<dbReference type="PANTHER" id="PTHR16515">
    <property type="entry name" value="PR DOMAIN ZINC FINGER PROTEIN"/>
    <property type="match status" value="1"/>
</dbReference>
<evidence type="ECO:0000256" key="7">
    <source>
        <dbReference type="PROSITE-ProRule" id="PRU00042"/>
    </source>
</evidence>
<keyword evidence="3" id="KW-0677">Repeat</keyword>
<evidence type="ECO:0000256" key="5">
    <source>
        <dbReference type="ARBA" id="ARBA00022833"/>
    </source>
</evidence>
<protein>
    <submittedName>
        <fullName evidence="10">(apollo) hypothetical protein</fullName>
    </submittedName>
</protein>
<feature type="region of interest" description="Disordered" evidence="8">
    <location>
        <begin position="243"/>
        <end position="280"/>
    </location>
</feature>
<dbReference type="SMART" id="SM00355">
    <property type="entry name" value="ZnF_C2H2"/>
    <property type="match status" value="3"/>
</dbReference>
<evidence type="ECO:0000256" key="4">
    <source>
        <dbReference type="ARBA" id="ARBA00022771"/>
    </source>
</evidence>